<name>A0A1T0CIB3_9GAMM</name>
<protein>
    <submittedName>
        <fullName evidence="1">Uncharacterized protein</fullName>
    </submittedName>
</protein>
<evidence type="ECO:0000313" key="2">
    <source>
        <dbReference type="Proteomes" id="UP000189800"/>
    </source>
</evidence>
<dbReference type="Proteomes" id="UP000189800">
    <property type="component" value="Unassembled WGS sequence"/>
</dbReference>
<accession>A0A1T0CIB3</accession>
<dbReference type="EMBL" id="MUYU01000029">
    <property type="protein sequence ID" value="OOS22098.1"/>
    <property type="molecule type" value="Genomic_DNA"/>
</dbReference>
<proteinExistence type="predicted"/>
<sequence>MANLYFVNAFNQFMTLSNHRLSPINVCQAMPTAKHMEQMVIKSVGFNATQANNGVHLVHQANLSRSTKIGLSKWLAFSARQANAGV</sequence>
<reference evidence="1 2" key="1">
    <citation type="submission" date="2017-02" db="EMBL/GenBank/DDBJ databases">
        <title>Draft genome sequence of Moraxella pluranimalium CCUG 54913T type strain.</title>
        <authorList>
            <person name="Salva-Serra F."/>
            <person name="Engstrom-Jakobsson H."/>
            <person name="Thorell K."/>
            <person name="Jaen-Luchoro D."/>
            <person name="Gonzales-Siles L."/>
            <person name="Karlsson R."/>
            <person name="Yazdan S."/>
            <person name="Boulund F."/>
            <person name="Johnning A."/>
            <person name="Engstrand L."/>
            <person name="Kristiansson E."/>
            <person name="Moore E."/>
        </authorList>
    </citation>
    <scope>NUCLEOTIDE SEQUENCE [LARGE SCALE GENOMIC DNA]</scope>
    <source>
        <strain evidence="1 2">CCUG 54913</strain>
    </source>
</reference>
<organism evidence="1 2">
    <name type="scientific">Moraxella pluranimalium</name>
    <dbReference type="NCBI Taxonomy" id="470453"/>
    <lineage>
        <taxon>Bacteria</taxon>
        <taxon>Pseudomonadati</taxon>
        <taxon>Pseudomonadota</taxon>
        <taxon>Gammaproteobacteria</taxon>
        <taxon>Moraxellales</taxon>
        <taxon>Moraxellaceae</taxon>
        <taxon>Moraxella</taxon>
    </lineage>
</organism>
<evidence type="ECO:0000313" key="1">
    <source>
        <dbReference type="EMBL" id="OOS22098.1"/>
    </source>
</evidence>
<gene>
    <name evidence="1" type="ORF">B0680_09675</name>
</gene>
<dbReference type="AlphaFoldDB" id="A0A1T0CIB3"/>
<comment type="caution">
    <text evidence="1">The sequence shown here is derived from an EMBL/GenBank/DDBJ whole genome shotgun (WGS) entry which is preliminary data.</text>
</comment>
<keyword evidence="2" id="KW-1185">Reference proteome</keyword>